<evidence type="ECO:0000313" key="10">
    <source>
        <dbReference type="EMBL" id="CAB4745782.1"/>
    </source>
</evidence>
<evidence type="ECO:0000256" key="2">
    <source>
        <dbReference type="ARBA" id="ARBA00022705"/>
    </source>
</evidence>
<keyword evidence="3" id="KW-0479">Metal-binding</keyword>
<dbReference type="GO" id="GO:1990077">
    <property type="term" value="C:primosome complex"/>
    <property type="evidence" value="ECO:0007669"/>
    <property type="project" value="UniProtKB-KW"/>
</dbReference>
<evidence type="ECO:0000256" key="4">
    <source>
        <dbReference type="ARBA" id="ARBA00022741"/>
    </source>
</evidence>
<accession>A0A6J6TEC4</accession>
<evidence type="ECO:0000256" key="8">
    <source>
        <dbReference type="SAM" id="MobiDB-lite"/>
    </source>
</evidence>
<feature type="domain" description="Primosomal protein N' 3' DNA-binding" evidence="9">
    <location>
        <begin position="31"/>
        <end position="129"/>
    </location>
</feature>
<dbReference type="AlphaFoldDB" id="A0A6J6TEC4"/>
<keyword evidence="4" id="KW-0547">Nucleotide-binding</keyword>
<evidence type="ECO:0000256" key="5">
    <source>
        <dbReference type="ARBA" id="ARBA00022833"/>
    </source>
</evidence>
<dbReference type="GO" id="GO:0046872">
    <property type="term" value="F:metal ion binding"/>
    <property type="evidence" value="ECO:0007669"/>
    <property type="project" value="UniProtKB-KW"/>
</dbReference>
<reference evidence="10" key="1">
    <citation type="submission" date="2020-05" db="EMBL/GenBank/DDBJ databases">
        <authorList>
            <person name="Chiriac C."/>
            <person name="Salcher M."/>
            <person name="Ghai R."/>
            <person name="Kavagutti S V."/>
        </authorList>
    </citation>
    <scope>NUCLEOTIDE SEQUENCE</scope>
</reference>
<dbReference type="GO" id="GO:0006302">
    <property type="term" value="P:double-strand break repair"/>
    <property type="evidence" value="ECO:0007669"/>
    <property type="project" value="InterPro"/>
</dbReference>
<dbReference type="PANTHER" id="PTHR30580:SF0">
    <property type="entry name" value="PRIMOSOMAL PROTEIN N"/>
    <property type="match status" value="1"/>
</dbReference>
<dbReference type="EMBL" id="CAEZZD010000045">
    <property type="protein sequence ID" value="CAB4745782.1"/>
    <property type="molecule type" value="Genomic_DNA"/>
</dbReference>
<dbReference type="GO" id="GO:0006270">
    <property type="term" value="P:DNA replication initiation"/>
    <property type="evidence" value="ECO:0007669"/>
    <property type="project" value="TreeGrafter"/>
</dbReference>
<dbReference type="GO" id="GO:0005524">
    <property type="term" value="F:ATP binding"/>
    <property type="evidence" value="ECO:0007669"/>
    <property type="project" value="UniProtKB-KW"/>
</dbReference>
<dbReference type="SUPFAM" id="SSF52540">
    <property type="entry name" value="P-loop containing nucleoside triphosphate hydrolases"/>
    <property type="match status" value="1"/>
</dbReference>
<keyword evidence="1" id="KW-0639">Primosome</keyword>
<dbReference type="GO" id="GO:0043138">
    <property type="term" value="F:3'-5' DNA helicase activity"/>
    <property type="evidence" value="ECO:0007669"/>
    <property type="project" value="TreeGrafter"/>
</dbReference>
<dbReference type="InterPro" id="IPR042115">
    <property type="entry name" value="PriA_3primeBD_sf"/>
</dbReference>
<dbReference type="InterPro" id="IPR005259">
    <property type="entry name" value="PriA"/>
</dbReference>
<dbReference type="InterPro" id="IPR041222">
    <property type="entry name" value="PriA_3primeBD"/>
</dbReference>
<dbReference type="GO" id="GO:0006310">
    <property type="term" value="P:DNA recombination"/>
    <property type="evidence" value="ECO:0007669"/>
    <property type="project" value="InterPro"/>
</dbReference>
<dbReference type="HAMAP" id="MF_00983">
    <property type="entry name" value="PriA"/>
    <property type="match status" value="1"/>
</dbReference>
<keyword evidence="2" id="KW-0235">DNA replication</keyword>
<dbReference type="PANTHER" id="PTHR30580">
    <property type="entry name" value="PRIMOSOMAL PROTEIN N"/>
    <property type="match status" value="1"/>
</dbReference>
<organism evidence="10">
    <name type="scientific">freshwater metagenome</name>
    <dbReference type="NCBI Taxonomy" id="449393"/>
    <lineage>
        <taxon>unclassified sequences</taxon>
        <taxon>metagenomes</taxon>
        <taxon>ecological metagenomes</taxon>
    </lineage>
</organism>
<dbReference type="Pfam" id="PF17764">
    <property type="entry name" value="PriA_3primeBD"/>
    <property type="match status" value="1"/>
</dbReference>
<protein>
    <submittedName>
        <fullName evidence="10">Unannotated protein</fullName>
    </submittedName>
</protein>
<evidence type="ECO:0000259" key="9">
    <source>
        <dbReference type="Pfam" id="PF17764"/>
    </source>
</evidence>
<dbReference type="GO" id="GO:0003677">
    <property type="term" value="F:DNA binding"/>
    <property type="evidence" value="ECO:0007669"/>
    <property type="project" value="UniProtKB-KW"/>
</dbReference>
<evidence type="ECO:0000256" key="7">
    <source>
        <dbReference type="ARBA" id="ARBA00023125"/>
    </source>
</evidence>
<name>A0A6J6TEC4_9ZZZZ</name>
<feature type="compositionally biased region" description="Basic and acidic residues" evidence="8">
    <location>
        <begin position="338"/>
        <end position="352"/>
    </location>
</feature>
<evidence type="ECO:0000256" key="6">
    <source>
        <dbReference type="ARBA" id="ARBA00022840"/>
    </source>
</evidence>
<evidence type="ECO:0000256" key="1">
    <source>
        <dbReference type="ARBA" id="ARBA00022515"/>
    </source>
</evidence>
<keyword evidence="7" id="KW-0238">DNA-binding</keyword>
<dbReference type="InterPro" id="IPR027417">
    <property type="entry name" value="P-loop_NTPase"/>
</dbReference>
<dbReference type="GO" id="GO:0006269">
    <property type="term" value="P:DNA replication, synthesis of primer"/>
    <property type="evidence" value="ECO:0007669"/>
    <property type="project" value="UniProtKB-KW"/>
</dbReference>
<keyword evidence="5" id="KW-0862">Zinc</keyword>
<sequence>MSDDQLSLVPGKKKRVKAEVPIATNLPVAQIAIDSQLPHLDRVFDYAVPAKFEAIAQPGVRVRIRFAGKLTDGWLISRVQESDHPGTLAAITNVISPEIVLIPEILELAQSVADRQAGTLSDVLRNAVPNRHAGAEATQFPPAGEIAEVTTDAWTDYVGGEALIKRTLAGEQPRAIVTTGGDNPATLLAQYAMAIAHGGKSIVITVPDRAAIDRVLQELANLQCPKSAIAVLAADDGPSARYRNWLAVLRSSSRIVIGTRNAIFAPAHNLAAVCIWDDWNDTLADPQAPYWHARDIAVLRSAQQNIALVLIGATMSVEACALMPWAVQVAKSRDQLRTESPKVRSALDESGEKMNPAAAGSRIPSTVMQAMKSALTKGPVLVLVSRTGYTPRITCDTCRTLATCSECSGPLMQTARSSAPVCYLCGHIESNWHCKKCKGTSVRAAAVGSERTAEELGRAFPGIPVRSSTSDHILRTVDSRPAIVVATAGAAPIAADGYAAAMLLDGNSMLSRPDLSASQDTYAKWNECVSLVREDGEVVVVADSTHPAVQALIRHDPAGFAQRELEERTQVALPPAIRLAALTGEPNDVDEAVAMLSLPAQTLIRGPVPDKNSQVRMLISCDRRLGLELSAQLKAMSAARSAKHKGGSVNVRIDPLNL</sequence>
<feature type="region of interest" description="Disordered" evidence="8">
    <location>
        <begin position="338"/>
        <end position="361"/>
    </location>
</feature>
<proteinExistence type="inferred from homology"/>
<dbReference type="Gene3D" id="3.40.50.300">
    <property type="entry name" value="P-loop containing nucleotide triphosphate hydrolases"/>
    <property type="match status" value="1"/>
</dbReference>
<keyword evidence="6" id="KW-0067">ATP-binding</keyword>
<evidence type="ECO:0000256" key="3">
    <source>
        <dbReference type="ARBA" id="ARBA00022723"/>
    </source>
</evidence>
<gene>
    <name evidence="10" type="ORF">UFOPK2824_00430</name>
</gene>
<dbReference type="Gene3D" id="3.40.1440.60">
    <property type="entry name" value="PriA, 3(prime) DNA-binding domain"/>
    <property type="match status" value="1"/>
</dbReference>